<organism evidence="1 2">
    <name type="scientific">Candidatus Roizmanbacteria bacterium RIFCSPLOWO2_02_FULL_36_11</name>
    <dbReference type="NCBI Taxonomy" id="1802071"/>
    <lineage>
        <taxon>Bacteria</taxon>
        <taxon>Candidatus Roizmaniibacteriota</taxon>
    </lineage>
</organism>
<proteinExistence type="predicted"/>
<comment type="caution">
    <text evidence="1">The sequence shown here is derived from an EMBL/GenBank/DDBJ whole genome shotgun (WGS) entry which is preliminary data.</text>
</comment>
<dbReference type="GO" id="GO:0000272">
    <property type="term" value="P:polysaccharide catabolic process"/>
    <property type="evidence" value="ECO:0007669"/>
    <property type="project" value="InterPro"/>
</dbReference>
<evidence type="ECO:0000313" key="2">
    <source>
        <dbReference type="Proteomes" id="UP000177418"/>
    </source>
</evidence>
<evidence type="ECO:0000313" key="1">
    <source>
        <dbReference type="EMBL" id="OGK54613.1"/>
    </source>
</evidence>
<accession>A0A1F7JG72</accession>
<dbReference type="Gene3D" id="1.10.1330.10">
    <property type="entry name" value="Dockerin domain"/>
    <property type="match status" value="1"/>
</dbReference>
<sequence length="473" mass="54167">MFLNDITGSCVKFIICSSIFLFLALGTTFAQQNTQLFSPKVLLVNLDPQENGKSMMSEFWSHLFPGKTPDEAAAEAASSNIDAFKRLSKDSINYQVVKKIKITTFPKYLNGFNYSFAKYREWQCAGPDPTGNCEKQKWQIDYTSLIKDNNICSIALENNVDEIWISSPSYTLAYESLMIGPKSGFWVNGPFYKIDGCNKNYMVVTSEFGPHPFTHVYAHRIESTMIFMTENWNTSDRQKYWENFSIVCQLPMGTNTTPCTMTYCGYGHIPSNAQSQYDYSNKSYKKSSCIDWKNFPNFTGQTENLNCDKWNCTDTDPNGWEEFWFGSLPRSDGEIDMISRYSTTFKMKKNWWYYLLYPENAIQFRQAQLSVPTPIPSGIPTISRPTLTNIPPVNTQIPDVPTPTIINNNCLSKKNGDADCNNSINLADFNIWRSEYNSSTNQQNPLLNKSDFNTDGNINLSDFNLWRSNYFKS</sequence>
<name>A0A1F7JG72_9BACT</name>
<reference evidence="1 2" key="1">
    <citation type="journal article" date="2016" name="Nat. Commun.">
        <title>Thousands of microbial genomes shed light on interconnected biogeochemical processes in an aquifer system.</title>
        <authorList>
            <person name="Anantharaman K."/>
            <person name="Brown C.T."/>
            <person name="Hug L.A."/>
            <person name="Sharon I."/>
            <person name="Castelle C.J."/>
            <person name="Probst A.J."/>
            <person name="Thomas B.C."/>
            <person name="Singh A."/>
            <person name="Wilkins M.J."/>
            <person name="Karaoz U."/>
            <person name="Brodie E.L."/>
            <person name="Williams K.H."/>
            <person name="Hubbard S.S."/>
            <person name="Banfield J.F."/>
        </authorList>
    </citation>
    <scope>NUCLEOTIDE SEQUENCE [LARGE SCALE GENOMIC DNA]</scope>
</reference>
<dbReference type="EMBL" id="MGAV01000014">
    <property type="protein sequence ID" value="OGK54613.1"/>
    <property type="molecule type" value="Genomic_DNA"/>
</dbReference>
<dbReference type="Proteomes" id="UP000177418">
    <property type="component" value="Unassembled WGS sequence"/>
</dbReference>
<gene>
    <name evidence="1" type="ORF">A3H78_01875</name>
</gene>
<dbReference type="InterPro" id="IPR036439">
    <property type="entry name" value="Dockerin_dom_sf"/>
</dbReference>
<dbReference type="SUPFAM" id="SSF63446">
    <property type="entry name" value="Type I dockerin domain"/>
    <property type="match status" value="1"/>
</dbReference>
<protein>
    <recommendedName>
        <fullName evidence="3">Dockerin domain-containing protein</fullName>
    </recommendedName>
</protein>
<evidence type="ECO:0008006" key="3">
    <source>
        <dbReference type="Google" id="ProtNLM"/>
    </source>
</evidence>
<dbReference type="AlphaFoldDB" id="A0A1F7JG72"/>